<dbReference type="STRING" id="39966.A0A369KA08"/>
<sequence>MSSSQVVLLQPRPYAKFSGKLLLLPLLPSPKPLKPLPAEVWSEIVAYVLLYEGPVGLAGSLLRICKGFTEIALPPVYASVTLSRLSALEKFQARLHAADQKWDSIRRIPYSTPGRWVQVLDLSQLPYTDEAQSLLVDSLLTRLFPLVPFLSRLSINPAFVLSRRTMTSLGERDGTVNLRSLEGISYVPGPTELLDNDPLVRLLRHCINLEELDVTGICPDPADLEYTAHDTDLTPPDSFIPLNLKRLHTMTLLSMHTSSLMLSLLFSPLPSLRKITLTPYDDIVYPAALVSKFISIHGETFRSLLLFTPKSWPTNLHPSPTTLLETCPHLRHLSLENPLPTLTFPVTHPLQILSIPRPNADFWRVFERFLPRLPNLCILRMRDVRWLRKGMNSRAQLAGVQGEMMEWRKRLGRYRIRLLDAEWNEYKEC</sequence>
<reference evidence="1" key="1">
    <citation type="submission" date="2018-04" db="EMBL/GenBank/DDBJ databases">
        <title>Whole genome sequencing of Hypsizygus marmoreus.</title>
        <authorList>
            <person name="Choi I.-G."/>
            <person name="Min B."/>
            <person name="Kim J.-G."/>
            <person name="Kim S."/>
            <person name="Oh Y.-L."/>
            <person name="Kong W.-S."/>
            <person name="Park H."/>
            <person name="Jeong J."/>
            <person name="Song E.-S."/>
        </authorList>
    </citation>
    <scope>NUCLEOTIDE SEQUENCE [LARGE SCALE GENOMIC DNA]</scope>
    <source>
        <strain evidence="1">51987-8</strain>
    </source>
</reference>
<dbReference type="OrthoDB" id="2595178at2759"/>
<dbReference type="SUPFAM" id="SSF52047">
    <property type="entry name" value="RNI-like"/>
    <property type="match status" value="1"/>
</dbReference>
<evidence type="ECO:0008006" key="3">
    <source>
        <dbReference type="Google" id="ProtNLM"/>
    </source>
</evidence>
<organism evidence="1 2">
    <name type="scientific">Hypsizygus marmoreus</name>
    <name type="common">White beech mushroom</name>
    <name type="synonym">Agaricus marmoreus</name>
    <dbReference type="NCBI Taxonomy" id="39966"/>
    <lineage>
        <taxon>Eukaryota</taxon>
        <taxon>Fungi</taxon>
        <taxon>Dikarya</taxon>
        <taxon>Basidiomycota</taxon>
        <taxon>Agaricomycotina</taxon>
        <taxon>Agaricomycetes</taxon>
        <taxon>Agaricomycetidae</taxon>
        <taxon>Agaricales</taxon>
        <taxon>Tricholomatineae</taxon>
        <taxon>Lyophyllaceae</taxon>
        <taxon>Hypsizygus</taxon>
    </lineage>
</organism>
<dbReference type="InterPro" id="IPR032675">
    <property type="entry name" value="LRR_dom_sf"/>
</dbReference>
<accession>A0A369KA08</accession>
<dbReference type="EMBL" id="LUEZ02000010">
    <property type="protein sequence ID" value="RDB29677.1"/>
    <property type="molecule type" value="Genomic_DNA"/>
</dbReference>
<dbReference type="InParanoid" id="A0A369KA08"/>
<dbReference type="AlphaFoldDB" id="A0A369KA08"/>
<keyword evidence="2" id="KW-1185">Reference proteome</keyword>
<gene>
    <name evidence="1" type="ORF">Hypma_015946</name>
</gene>
<name>A0A369KA08_HYPMA</name>
<comment type="caution">
    <text evidence="1">The sequence shown here is derived from an EMBL/GenBank/DDBJ whole genome shotgun (WGS) entry which is preliminary data.</text>
</comment>
<evidence type="ECO:0000313" key="2">
    <source>
        <dbReference type="Proteomes" id="UP000076154"/>
    </source>
</evidence>
<dbReference type="Gene3D" id="3.80.10.10">
    <property type="entry name" value="Ribonuclease Inhibitor"/>
    <property type="match status" value="1"/>
</dbReference>
<evidence type="ECO:0000313" key="1">
    <source>
        <dbReference type="EMBL" id="RDB29677.1"/>
    </source>
</evidence>
<dbReference type="Proteomes" id="UP000076154">
    <property type="component" value="Unassembled WGS sequence"/>
</dbReference>
<protein>
    <recommendedName>
        <fullName evidence="3">F-box domain-containing protein</fullName>
    </recommendedName>
</protein>
<proteinExistence type="predicted"/>